<organism evidence="15 16">
    <name type="scientific">Algoriphagus kandeliae</name>
    <dbReference type="NCBI Taxonomy" id="2562278"/>
    <lineage>
        <taxon>Bacteria</taxon>
        <taxon>Pseudomonadati</taxon>
        <taxon>Bacteroidota</taxon>
        <taxon>Cytophagia</taxon>
        <taxon>Cytophagales</taxon>
        <taxon>Cyclobacteriaceae</taxon>
        <taxon>Algoriphagus</taxon>
    </lineage>
</organism>
<dbReference type="PANTHER" id="PTHR21248">
    <property type="entry name" value="CARDIOLIPIN SYNTHASE"/>
    <property type="match status" value="1"/>
</dbReference>
<dbReference type="PROSITE" id="PS50035">
    <property type="entry name" value="PLD"/>
    <property type="match status" value="2"/>
</dbReference>
<accession>A0A4Y9QUI5</accession>
<evidence type="ECO:0000256" key="8">
    <source>
        <dbReference type="ARBA" id="ARBA00023098"/>
    </source>
</evidence>
<keyword evidence="9 13" id="KW-0472">Membrane</keyword>
<feature type="domain" description="PLD phosphodiesterase" evidence="14">
    <location>
        <begin position="216"/>
        <end position="243"/>
    </location>
</feature>
<evidence type="ECO:0000256" key="5">
    <source>
        <dbReference type="ARBA" id="ARBA00022692"/>
    </source>
</evidence>
<proteinExistence type="predicted"/>
<dbReference type="EMBL" id="SPSB01000002">
    <property type="protein sequence ID" value="TFV95817.1"/>
    <property type="molecule type" value="Genomic_DNA"/>
</dbReference>
<evidence type="ECO:0000259" key="14">
    <source>
        <dbReference type="PROSITE" id="PS50035"/>
    </source>
</evidence>
<dbReference type="CDD" id="cd09110">
    <property type="entry name" value="PLDc_CLS_1"/>
    <property type="match status" value="1"/>
</dbReference>
<keyword evidence="2" id="KW-1003">Cell membrane</keyword>
<protein>
    <recommendedName>
        <fullName evidence="12">Cardiolipin synthase</fullName>
        <ecNumber evidence="12">2.7.8.-</ecNumber>
    </recommendedName>
</protein>
<evidence type="ECO:0000256" key="9">
    <source>
        <dbReference type="ARBA" id="ARBA00023136"/>
    </source>
</evidence>
<evidence type="ECO:0000313" key="16">
    <source>
        <dbReference type="Proteomes" id="UP000297647"/>
    </source>
</evidence>
<evidence type="ECO:0000256" key="2">
    <source>
        <dbReference type="ARBA" id="ARBA00022475"/>
    </source>
</evidence>
<dbReference type="GO" id="GO:0005886">
    <property type="term" value="C:plasma membrane"/>
    <property type="evidence" value="ECO:0007669"/>
    <property type="project" value="UniProtKB-SubCell"/>
</dbReference>
<feature type="domain" description="PLD phosphodiesterase" evidence="14">
    <location>
        <begin position="397"/>
        <end position="424"/>
    </location>
</feature>
<evidence type="ECO:0000256" key="10">
    <source>
        <dbReference type="ARBA" id="ARBA00023209"/>
    </source>
</evidence>
<dbReference type="NCBIfam" id="TIGR04265">
    <property type="entry name" value="bac_cardiolipin"/>
    <property type="match status" value="1"/>
</dbReference>
<evidence type="ECO:0000256" key="4">
    <source>
        <dbReference type="ARBA" id="ARBA00022679"/>
    </source>
</evidence>
<keyword evidence="16" id="KW-1185">Reference proteome</keyword>
<keyword evidence="8" id="KW-0443">Lipid metabolism</keyword>
<dbReference type="InterPro" id="IPR001736">
    <property type="entry name" value="PLipase_D/transphosphatidylase"/>
</dbReference>
<dbReference type="Pfam" id="PF13396">
    <property type="entry name" value="PLDc_N"/>
    <property type="match status" value="1"/>
</dbReference>
<evidence type="ECO:0000256" key="3">
    <source>
        <dbReference type="ARBA" id="ARBA00022516"/>
    </source>
</evidence>
<evidence type="ECO:0000256" key="13">
    <source>
        <dbReference type="SAM" id="Phobius"/>
    </source>
</evidence>
<dbReference type="OrthoDB" id="9762009at2"/>
<dbReference type="GO" id="GO:0032049">
    <property type="term" value="P:cardiolipin biosynthetic process"/>
    <property type="evidence" value="ECO:0007669"/>
    <property type="project" value="UniProtKB-UniRule"/>
</dbReference>
<evidence type="ECO:0000256" key="12">
    <source>
        <dbReference type="NCBIfam" id="TIGR04265"/>
    </source>
</evidence>
<dbReference type="GO" id="GO:0008808">
    <property type="term" value="F:cardiolipin synthase activity"/>
    <property type="evidence" value="ECO:0007669"/>
    <property type="project" value="UniProtKB-UniRule"/>
</dbReference>
<gene>
    <name evidence="15" type="primary">cls</name>
    <name evidence="15" type="ORF">E4S40_06230</name>
</gene>
<dbReference type="InterPro" id="IPR027379">
    <property type="entry name" value="CLS_N"/>
</dbReference>
<keyword evidence="3" id="KW-0444">Lipid biosynthesis</keyword>
<dbReference type="InterPro" id="IPR025202">
    <property type="entry name" value="PLD-like_dom"/>
</dbReference>
<dbReference type="SUPFAM" id="SSF56024">
    <property type="entry name" value="Phospholipase D/nuclease"/>
    <property type="match status" value="2"/>
</dbReference>
<evidence type="ECO:0000256" key="6">
    <source>
        <dbReference type="ARBA" id="ARBA00022737"/>
    </source>
</evidence>
<dbReference type="Gene3D" id="3.30.870.10">
    <property type="entry name" value="Endonuclease Chain A"/>
    <property type="match status" value="2"/>
</dbReference>
<dbReference type="SMART" id="SM00155">
    <property type="entry name" value="PLDc"/>
    <property type="match status" value="2"/>
</dbReference>
<evidence type="ECO:0000256" key="11">
    <source>
        <dbReference type="ARBA" id="ARBA00023264"/>
    </source>
</evidence>
<sequence>MKALMIVLGISYICIFIYTSIRILTDTHSTSKSLAYFILVLAFPVVGIIIYFSIGINYRHLASTFKGKKVQEEMDAAFPALVPDQTDLLISSSPKRLRQYHRLITFLKQIGGENLSENHFQLLINGEQKFPEVLDTLANAQHFIHMEYYDWENDLRGNQIKEVLLRKVKTGVKVRVLYDDYASRKIKRNIVKELKEGGAEVYPKIRVKLRKIANRMNHRDHRKVIIVDGHFGFVGGINVSDRYDNSIDTGLYWRDTHVKISGPLVYSLQRHFIVSWNSCGAPEISPTGDLFPEFTSEPQKGIPALAQIIAGGPIYPMSNIMLTYFHLFTIAREKLYITNPYFIPNDSILDALKESALSGVDVRIMLPEKSDSSLVGAASRFYFEELLEAGVKIFLYRKGFVHAKTVVADSFISVIGTANMDIRSFDLNFEIMSVIYGEEMGKQLEDVFLNDLKECVEVDMESWRENTFSRRLIYAIARLISSFL</sequence>
<evidence type="ECO:0000313" key="15">
    <source>
        <dbReference type="EMBL" id="TFV95817.1"/>
    </source>
</evidence>
<keyword evidence="7 13" id="KW-1133">Transmembrane helix</keyword>
<dbReference type="Proteomes" id="UP000297647">
    <property type="component" value="Unassembled WGS sequence"/>
</dbReference>
<keyword evidence="6" id="KW-0677">Repeat</keyword>
<comment type="subcellular location">
    <subcellularLocation>
        <location evidence="1">Cell membrane</location>
        <topology evidence="1">Multi-pass membrane protein</topology>
    </subcellularLocation>
</comment>
<keyword evidence="4" id="KW-0808">Transferase</keyword>
<name>A0A4Y9QUI5_9BACT</name>
<evidence type="ECO:0000256" key="7">
    <source>
        <dbReference type="ARBA" id="ARBA00022989"/>
    </source>
</evidence>
<keyword evidence="5 13" id="KW-0812">Transmembrane</keyword>
<feature type="transmembrane region" description="Helical" evidence="13">
    <location>
        <begin position="6"/>
        <end position="25"/>
    </location>
</feature>
<dbReference type="InterPro" id="IPR022924">
    <property type="entry name" value="Cardiolipin_synthase"/>
</dbReference>
<reference evidence="15 16" key="1">
    <citation type="submission" date="2019-03" db="EMBL/GenBank/DDBJ databases">
        <title>Algoriphagus sp. nov, a new strain isolated from root system soil of mangrove plant Kandelia.</title>
        <authorList>
            <person name="Yin Q."/>
            <person name="Wang K."/>
            <person name="Song Z."/>
        </authorList>
    </citation>
    <scope>NUCLEOTIDE SEQUENCE [LARGE SCALE GENOMIC DNA]</scope>
    <source>
        <strain evidence="15 16">XY-J91</strain>
    </source>
</reference>
<dbReference type="RefSeq" id="WP_135072284.1">
    <property type="nucleotide sequence ID" value="NZ_SPSB01000002.1"/>
</dbReference>
<dbReference type="PANTHER" id="PTHR21248:SF22">
    <property type="entry name" value="PHOSPHOLIPASE D"/>
    <property type="match status" value="1"/>
</dbReference>
<keyword evidence="11" id="KW-1208">Phospholipid metabolism</keyword>
<feature type="transmembrane region" description="Helical" evidence="13">
    <location>
        <begin position="34"/>
        <end position="54"/>
    </location>
</feature>
<evidence type="ECO:0000256" key="1">
    <source>
        <dbReference type="ARBA" id="ARBA00004651"/>
    </source>
</evidence>
<dbReference type="AlphaFoldDB" id="A0A4Y9QUI5"/>
<dbReference type="Pfam" id="PF13091">
    <property type="entry name" value="PLDc_2"/>
    <property type="match status" value="2"/>
</dbReference>
<comment type="caution">
    <text evidence="15">The sequence shown here is derived from an EMBL/GenBank/DDBJ whole genome shotgun (WGS) entry which is preliminary data.</text>
</comment>
<keyword evidence="10" id="KW-0594">Phospholipid biosynthesis</keyword>
<dbReference type="CDD" id="cd09112">
    <property type="entry name" value="PLDc_CLS_2"/>
    <property type="match status" value="1"/>
</dbReference>
<dbReference type="EC" id="2.7.8.-" evidence="12"/>